<organism evidence="2">
    <name type="scientific">Arundo donax</name>
    <name type="common">Giant reed</name>
    <name type="synonym">Donax arundinaceus</name>
    <dbReference type="NCBI Taxonomy" id="35708"/>
    <lineage>
        <taxon>Eukaryota</taxon>
        <taxon>Viridiplantae</taxon>
        <taxon>Streptophyta</taxon>
        <taxon>Embryophyta</taxon>
        <taxon>Tracheophyta</taxon>
        <taxon>Spermatophyta</taxon>
        <taxon>Magnoliopsida</taxon>
        <taxon>Liliopsida</taxon>
        <taxon>Poales</taxon>
        <taxon>Poaceae</taxon>
        <taxon>PACMAD clade</taxon>
        <taxon>Arundinoideae</taxon>
        <taxon>Arundineae</taxon>
        <taxon>Arundo</taxon>
    </lineage>
</organism>
<evidence type="ECO:0000256" key="1">
    <source>
        <dbReference type="SAM" id="MobiDB-lite"/>
    </source>
</evidence>
<proteinExistence type="predicted"/>
<sequence>MGLVGPSTWGWSVGVRAQTVACSSHRLGAFSFPLLHITEGADMAVDSPHCTCSYLVIEAAPAWNDGNEKLRWGMERSLPHISGAVVSPALKPSGSGVRTTERSSGVTGGHPSRM</sequence>
<protein>
    <submittedName>
        <fullName evidence="2">Uncharacterized protein</fullName>
    </submittedName>
</protein>
<reference evidence="2" key="1">
    <citation type="submission" date="2014-09" db="EMBL/GenBank/DDBJ databases">
        <authorList>
            <person name="Magalhaes I.L.F."/>
            <person name="Oliveira U."/>
            <person name="Santos F.R."/>
            <person name="Vidigal T.H.D.A."/>
            <person name="Brescovit A.D."/>
            <person name="Santos A.J."/>
        </authorList>
    </citation>
    <scope>NUCLEOTIDE SEQUENCE</scope>
    <source>
        <tissue evidence="2">Shoot tissue taken approximately 20 cm above the soil surface</tissue>
    </source>
</reference>
<feature type="region of interest" description="Disordered" evidence="1">
    <location>
        <begin position="85"/>
        <end position="114"/>
    </location>
</feature>
<dbReference type="EMBL" id="GBRH01238163">
    <property type="protein sequence ID" value="JAD59732.1"/>
    <property type="molecule type" value="Transcribed_RNA"/>
</dbReference>
<accession>A0A0A9BKD0</accession>
<dbReference type="AlphaFoldDB" id="A0A0A9BKD0"/>
<name>A0A0A9BKD0_ARUDO</name>
<evidence type="ECO:0000313" key="2">
    <source>
        <dbReference type="EMBL" id="JAD59732.1"/>
    </source>
</evidence>
<reference evidence="2" key="2">
    <citation type="journal article" date="2015" name="Data Brief">
        <title>Shoot transcriptome of the giant reed, Arundo donax.</title>
        <authorList>
            <person name="Barrero R.A."/>
            <person name="Guerrero F.D."/>
            <person name="Moolhuijzen P."/>
            <person name="Goolsby J.A."/>
            <person name="Tidwell J."/>
            <person name="Bellgard S.E."/>
            <person name="Bellgard M.I."/>
        </authorList>
    </citation>
    <scope>NUCLEOTIDE SEQUENCE</scope>
    <source>
        <tissue evidence="2">Shoot tissue taken approximately 20 cm above the soil surface</tissue>
    </source>
</reference>
<feature type="compositionally biased region" description="Polar residues" evidence="1">
    <location>
        <begin position="96"/>
        <end position="105"/>
    </location>
</feature>